<accession>A0A6V7RN42</accession>
<dbReference type="GO" id="GO:0046872">
    <property type="term" value="F:metal ion binding"/>
    <property type="evidence" value="ECO:0007669"/>
    <property type="project" value="InterPro"/>
</dbReference>
<dbReference type="AlphaFoldDB" id="A0A6V7RN42"/>
<dbReference type="InterPro" id="IPR011249">
    <property type="entry name" value="Metalloenz_LuxS/M16"/>
</dbReference>
<sequence length="423" mass="48802">MHNVEKRIINNIPIVKIYTEKFKTVVVSVYFRTPLTAKGATTRSLLSRMMVKRTSTYPTNAKLLEYLAEHYGAHLTSNVVKKGSDHLLKVSIEFVNDKFILEDIDMLGDITKLLKDVLHTPFLYDEEDQLNFDREKRLLINRLKSMKDNYAQRAFEELLSTMFEDEAYRHLSFGDIDTLEKLTLEDVKCAHQQMMDQDDMSILVAGKVDDKVFDALSELHERSEQATYPYKGYPIIEPKEVKYKTTHLQIEQAKANLGFRVLYSESKDPMTLNVFNQIFGGSSSSFLFTNIREKMSLAYSIHSQVDVKNGYMFVLAGVDNNNVEVFKDAVLRELKRVVDGDFEESFLEEIKRNMLSSRMESMDKPRGLISLSYNRLLKELSTTKETKEWTEVLQSITKDDVINLAKKIKLDTVFTLKGGNENV</sequence>
<keyword evidence="3" id="KW-1185">Reference proteome</keyword>
<dbReference type="Gene3D" id="3.30.830.10">
    <property type="entry name" value="Metalloenzyme, LuxS/M16 peptidase-like"/>
    <property type="match status" value="2"/>
</dbReference>
<name>A0A6V7RN42_9STAP</name>
<reference evidence="2 3" key="1">
    <citation type="submission" date="2020-07" db="EMBL/GenBank/DDBJ databases">
        <authorList>
            <person name="Criscuolo A."/>
        </authorList>
    </citation>
    <scope>NUCLEOTIDE SEQUENCE [LARGE SCALE GENOMIC DNA]</scope>
    <source>
        <strain evidence="2">CIP111649</strain>
    </source>
</reference>
<proteinExistence type="predicted"/>
<evidence type="ECO:0000313" key="3">
    <source>
        <dbReference type="Proteomes" id="UP000589351"/>
    </source>
</evidence>
<dbReference type="InterPro" id="IPR050361">
    <property type="entry name" value="MPP/UQCRC_Complex"/>
</dbReference>
<dbReference type="Proteomes" id="UP000589351">
    <property type="component" value="Unassembled WGS sequence"/>
</dbReference>
<protein>
    <submittedName>
        <fullName evidence="2">Peptidase M16 inactive domain protein</fullName>
    </submittedName>
</protein>
<dbReference type="Pfam" id="PF05193">
    <property type="entry name" value="Peptidase_M16_C"/>
    <property type="match status" value="1"/>
</dbReference>
<dbReference type="RefSeq" id="WP_185126035.1">
    <property type="nucleotide sequence ID" value="NZ_CAJEWD010000008.1"/>
</dbReference>
<evidence type="ECO:0000313" key="2">
    <source>
        <dbReference type="EMBL" id="CAD2079052.1"/>
    </source>
</evidence>
<evidence type="ECO:0000259" key="1">
    <source>
        <dbReference type="Pfam" id="PF05193"/>
    </source>
</evidence>
<dbReference type="NCBIfam" id="NF047422">
    <property type="entry name" value="YfmF_fam"/>
    <property type="match status" value="1"/>
</dbReference>
<dbReference type="SUPFAM" id="SSF63411">
    <property type="entry name" value="LuxS/MPP-like metallohydrolase"/>
    <property type="match status" value="2"/>
</dbReference>
<dbReference type="EMBL" id="CAJEWD010000008">
    <property type="protein sequence ID" value="CAD2079052.1"/>
    <property type="molecule type" value="Genomic_DNA"/>
</dbReference>
<dbReference type="PANTHER" id="PTHR11851">
    <property type="entry name" value="METALLOPROTEASE"/>
    <property type="match status" value="1"/>
</dbReference>
<dbReference type="InterPro" id="IPR007863">
    <property type="entry name" value="Peptidase_M16_C"/>
</dbReference>
<feature type="domain" description="Peptidase M16 C-terminal" evidence="1">
    <location>
        <begin position="181"/>
        <end position="354"/>
    </location>
</feature>
<dbReference type="PANTHER" id="PTHR11851:SF186">
    <property type="entry name" value="INACTIVE METALLOPROTEASE YMFF-RELATED"/>
    <property type="match status" value="1"/>
</dbReference>
<gene>
    <name evidence="2" type="ORF">JEODO184_01564</name>
</gene>
<comment type="caution">
    <text evidence="2">The sequence shown here is derived from an EMBL/GenBank/DDBJ whole genome shotgun (WGS) entry which is preliminary data.</text>
</comment>
<organism evidence="2 3">
    <name type="scientific">Jeotgalicoccus meleagridis</name>
    <dbReference type="NCBI Taxonomy" id="2759181"/>
    <lineage>
        <taxon>Bacteria</taxon>
        <taxon>Bacillati</taxon>
        <taxon>Bacillota</taxon>
        <taxon>Bacilli</taxon>
        <taxon>Bacillales</taxon>
        <taxon>Staphylococcaceae</taxon>
        <taxon>Jeotgalicoccus</taxon>
    </lineage>
</organism>